<gene>
    <name evidence="1" type="ORF">FA15DRAFT_475600</name>
</gene>
<accession>A0A5C3L4L1</accession>
<keyword evidence="2" id="KW-1185">Reference proteome</keyword>
<reference evidence="1 2" key="1">
    <citation type="journal article" date="2019" name="Nat. Ecol. Evol.">
        <title>Megaphylogeny resolves global patterns of mushroom evolution.</title>
        <authorList>
            <person name="Varga T."/>
            <person name="Krizsan K."/>
            <person name="Foldi C."/>
            <person name="Dima B."/>
            <person name="Sanchez-Garcia M."/>
            <person name="Sanchez-Ramirez S."/>
            <person name="Szollosi G.J."/>
            <person name="Szarkandi J.G."/>
            <person name="Papp V."/>
            <person name="Albert L."/>
            <person name="Andreopoulos W."/>
            <person name="Angelini C."/>
            <person name="Antonin V."/>
            <person name="Barry K.W."/>
            <person name="Bougher N.L."/>
            <person name="Buchanan P."/>
            <person name="Buyck B."/>
            <person name="Bense V."/>
            <person name="Catcheside P."/>
            <person name="Chovatia M."/>
            <person name="Cooper J."/>
            <person name="Damon W."/>
            <person name="Desjardin D."/>
            <person name="Finy P."/>
            <person name="Geml J."/>
            <person name="Haridas S."/>
            <person name="Hughes K."/>
            <person name="Justo A."/>
            <person name="Karasinski D."/>
            <person name="Kautmanova I."/>
            <person name="Kiss B."/>
            <person name="Kocsube S."/>
            <person name="Kotiranta H."/>
            <person name="LaButti K.M."/>
            <person name="Lechner B.E."/>
            <person name="Liimatainen K."/>
            <person name="Lipzen A."/>
            <person name="Lukacs Z."/>
            <person name="Mihaltcheva S."/>
            <person name="Morgado L.N."/>
            <person name="Niskanen T."/>
            <person name="Noordeloos M.E."/>
            <person name="Ohm R.A."/>
            <person name="Ortiz-Santana B."/>
            <person name="Ovrebo C."/>
            <person name="Racz N."/>
            <person name="Riley R."/>
            <person name="Savchenko A."/>
            <person name="Shiryaev A."/>
            <person name="Soop K."/>
            <person name="Spirin V."/>
            <person name="Szebenyi C."/>
            <person name="Tomsovsky M."/>
            <person name="Tulloss R.E."/>
            <person name="Uehling J."/>
            <person name="Grigoriev I.V."/>
            <person name="Vagvolgyi C."/>
            <person name="Papp T."/>
            <person name="Martin F.M."/>
            <person name="Miettinen O."/>
            <person name="Hibbett D.S."/>
            <person name="Nagy L.G."/>
        </authorList>
    </citation>
    <scope>NUCLEOTIDE SEQUENCE [LARGE SCALE GENOMIC DNA]</scope>
    <source>
        <strain evidence="1 2">CBS 121175</strain>
    </source>
</reference>
<dbReference type="OrthoDB" id="3038759at2759"/>
<dbReference type="STRING" id="230819.A0A5C3L4L1"/>
<evidence type="ECO:0000313" key="1">
    <source>
        <dbReference type="EMBL" id="TFK23148.1"/>
    </source>
</evidence>
<dbReference type="Proteomes" id="UP000307440">
    <property type="component" value="Unassembled WGS sequence"/>
</dbReference>
<proteinExistence type="predicted"/>
<organism evidence="1 2">
    <name type="scientific">Coprinopsis marcescibilis</name>
    <name type="common">Agaric fungus</name>
    <name type="synonym">Psathyrella marcescibilis</name>
    <dbReference type="NCBI Taxonomy" id="230819"/>
    <lineage>
        <taxon>Eukaryota</taxon>
        <taxon>Fungi</taxon>
        <taxon>Dikarya</taxon>
        <taxon>Basidiomycota</taxon>
        <taxon>Agaricomycotina</taxon>
        <taxon>Agaricomycetes</taxon>
        <taxon>Agaricomycetidae</taxon>
        <taxon>Agaricales</taxon>
        <taxon>Agaricineae</taxon>
        <taxon>Psathyrellaceae</taxon>
        <taxon>Coprinopsis</taxon>
    </lineage>
</organism>
<sequence>MECLSLVQQQQRRLNEPTSERDPSDTIAALQLCLNSLDSRGDFTRQALDELLRLRYESAIYHQFHVYGRFSLFRQARFLWGQYTLRDGSLKDEEAIEAQIIQTKYRLTRLQQQREQTATELTRLRSSVSACGRIPPEIWSITFGFCLPEDEPYVRPSVHNGPLLLCRVCRYWRDIAVSTPYLWNSISITKNWRRRKGQSLLELWLKRSANLPLSVEISISLYMEPIYDYATLDLIFSYSERWSRLRLNLTDHLLRSVLSMCMPMLEVLEFTSNYAIASLNMDHHAAPRLRSVSLLTVPLDPAPLSLPWHQLTHFSSRCWGDVQSHLDILKRCPNLEKFRMHLLHAQVPPAEEPLVMRNLKSLEVVAFIGSAMDSILNRLILPALSELILEVPDESPACGVSGWPKLVAFSLAERSACTMVKVRLKGIHVRPDESEYGVIKQRLVIVE</sequence>
<dbReference type="EMBL" id="ML210224">
    <property type="protein sequence ID" value="TFK23148.1"/>
    <property type="molecule type" value="Genomic_DNA"/>
</dbReference>
<evidence type="ECO:0000313" key="2">
    <source>
        <dbReference type="Proteomes" id="UP000307440"/>
    </source>
</evidence>
<protein>
    <submittedName>
        <fullName evidence="1">Uncharacterized protein</fullName>
    </submittedName>
</protein>
<name>A0A5C3L4L1_COPMA</name>
<dbReference type="AlphaFoldDB" id="A0A5C3L4L1"/>